<dbReference type="GO" id="GO:0016787">
    <property type="term" value="F:hydrolase activity"/>
    <property type="evidence" value="ECO:0007669"/>
    <property type="project" value="UniProtKB-KW"/>
</dbReference>
<dbReference type="HAMAP" id="MF_00457">
    <property type="entry name" value="UPF0173"/>
    <property type="match status" value="1"/>
</dbReference>
<dbReference type="SMART" id="SM00849">
    <property type="entry name" value="Lactamase_B"/>
    <property type="match status" value="1"/>
</dbReference>
<reference evidence="6" key="1">
    <citation type="journal article" date="2022" name="Int. J. Syst. Evol. Microbiol.">
        <title>Anaeromyxobacter oryzae sp. nov., Anaeromyxobacter diazotrophicus sp. nov. and Anaeromyxobacter paludicola sp. nov., isolated from paddy soils.</title>
        <authorList>
            <person name="Itoh H."/>
            <person name="Xu Z."/>
            <person name="Mise K."/>
            <person name="Masuda Y."/>
            <person name="Ushijima N."/>
            <person name="Hayakawa C."/>
            <person name="Shiratori Y."/>
            <person name="Senoo K."/>
        </authorList>
    </citation>
    <scope>NUCLEOTIDE SEQUENCE [LARGE SCALE GENOMIC DNA]</scope>
    <source>
        <strain evidence="6">Red630</strain>
    </source>
</reference>
<keyword evidence="1 2" id="KW-0378">Hydrolase</keyword>
<organism evidence="5 6">
    <name type="scientific">Anaeromyxobacter paludicola</name>
    <dbReference type="NCBI Taxonomy" id="2918171"/>
    <lineage>
        <taxon>Bacteria</taxon>
        <taxon>Pseudomonadati</taxon>
        <taxon>Myxococcota</taxon>
        <taxon>Myxococcia</taxon>
        <taxon>Myxococcales</taxon>
        <taxon>Cystobacterineae</taxon>
        <taxon>Anaeromyxobacteraceae</taxon>
        <taxon>Anaeromyxobacter</taxon>
    </lineage>
</organism>
<dbReference type="InterPro" id="IPR022877">
    <property type="entry name" value="UPF0173"/>
</dbReference>
<dbReference type="PANTHER" id="PTHR43546">
    <property type="entry name" value="UPF0173 METAL-DEPENDENT HYDROLASE MJ1163-RELATED"/>
    <property type="match status" value="1"/>
</dbReference>
<keyword evidence="6" id="KW-1185">Reference proteome</keyword>
<evidence type="ECO:0000313" key="6">
    <source>
        <dbReference type="Proteomes" id="UP001162734"/>
    </source>
</evidence>
<dbReference type="InterPro" id="IPR001279">
    <property type="entry name" value="Metallo-B-lactamas"/>
</dbReference>
<comment type="similarity">
    <text evidence="2">Belongs to the UPF0173 family.</text>
</comment>
<dbReference type="Proteomes" id="UP001162734">
    <property type="component" value="Chromosome"/>
</dbReference>
<feature type="chain" id="PRO_5045391246" description="UPF0173 metal-dependent hydrolase AMPC_14680" evidence="3">
    <location>
        <begin position="21"/>
        <end position="268"/>
    </location>
</feature>
<sequence>MKHLAALALAAALAAPPALAQESSGKTELTWYGHAAFTVRTPKGFVLAIDPWLSNPADPVKDAAAKLGKVDAVLVTHGHSDHVGDAVAIGRRTHAKLVASFELARQLALAGYPEEQAGMATSGNMGGTIVLSDEVSVTIVPAVHSSGFSPDGKSAAVYGGNPVGFVIRVKGGPTLYHTGDTDVFGDMKLVGARWPVDVMLACIGGHFTMDPEGAATAAGLVGAKAIVPMHFGTFPILEGTPAALEKAIAAQGGQTKVLVMKPGETRRL</sequence>
<name>A0ABM7X931_9BACT</name>
<evidence type="ECO:0000259" key="4">
    <source>
        <dbReference type="SMART" id="SM00849"/>
    </source>
</evidence>
<proteinExistence type="inferred from homology"/>
<evidence type="ECO:0000256" key="1">
    <source>
        <dbReference type="ARBA" id="ARBA00022801"/>
    </source>
</evidence>
<dbReference type="EMBL" id="AP025592">
    <property type="protein sequence ID" value="BDG08355.1"/>
    <property type="molecule type" value="Genomic_DNA"/>
</dbReference>
<dbReference type="Gene3D" id="3.60.15.10">
    <property type="entry name" value="Ribonuclease Z/Hydroxyacylglutathione hydrolase-like"/>
    <property type="match status" value="1"/>
</dbReference>
<dbReference type="Pfam" id="PF12706">
    <property type="entry name" value="Lactamase_B_2"/>
    <property type="match status" value="1"/>
</dbReference>
<dbReference type="PANTHER" id="PTHR43546:SF3">
    <property type="entry name" value="UPF0173 METAL-DEPENDENT HYDROLASE MJ1163"/>
    <property type="match status" value="1"/>
</dbReference>
<dbReference type="NCBIfam" id="NF001911">
    <property type="entry name" value="PRK00685.1"/>
    <property type="match status" value="1"/>
</dbReference>
<evidence type="ECO:0000256" key="3">
    <source>
        <dbReference type="SAM" id="SignalP"/>
    </source>
</evidence>
<evidence type="ECO:0000313" key="5">
    <source>
        <dbReference type="EMBL" id="BDG08355.1"/>
    </source>
</evidence>
<keyword evidence="3" id="KW-0732">Signal</keyword>
<dbReference type="InterPro" id="IPR036866">
    <property type="entry name" value="RibonucZ/Hydroxyglut_hydro"/>
</dbReference>
<feature type="domain" description="Metallo-beta-lactamase" evidence="4">
    <location>
        <begin position="33"/>
        <end position="230"/>
    </location>
</feature>
<gene>
    <name evidence="5" type="ORF">AMPC_14680</name>
</gene>
<feature type="signal peptide" evidence="3">
    <location>
        <begin position="1"/>
        <end position="20"/>
    </location>
</feature>
<accession>A0ABM7X931</accession>
<evidence type="ECO:0000256" key="2">
    <source>
        <dbReference type="HAMAP-Rule" id="MF_00457"/>
    </source>
</evidence>
<dbReference type="RefSeq" id="WP_248345536.1">
    <property type="nucleotide sequence ID" value="NZ_AP025592.1"/>
</dbReference>
<protein>
    <recommendedName>
        <fullName evidence="2">UPF0173 metal-dependent hydrolase AMPC_14680</fullName>
    </recommendedName>
</protein>
<dbReference type="InterPro" id="IPR050114">
    <property type="entry name" value="UPF0173_UPF0282_UlaG_hydrolase"/>
</dbReference>
<dbReference type="SUPFAM" id="SSF56281">
    <property type="entry name" value="Metallo-hydrolase/oxidoreductase"/>
    <property type="match status" value="1"/>
</dbReference>